<evidence type="ECO:0000259" key="1">
    <source>
        <dbReference type="Pfam" id="PF03417"/>
    </source>
</evidence>
<dbReference type="eggNOG" id="COG4690">
    <property type="taxonomic scope" value="Bacteria"/>
</dbReference>
<reference evidence="2 3" key="1">
    <citation type="journal article" date="2012" name="Genome Biol. Evol.">
        <title>Genome Sequence of the Mesophilic Thermotogales Bacterium Mesotoga prima MesG1.Ag.4.2 Reveals the Largest Thermotogales Genome To Date.</title>
        <authorList>
            <person name="Zhaxybayeva O."/>
            <person name="Swithers K.S."/>
            <person name="Foght J."/>
            <person name="Green A.G."/>
            <person name="Bruce D."/>
            <person name="Detter C."/>
            <person name="Han S."/>
            <person name="Teshima H."/>
            <person name="Han J."/>
            <person name="Woyke T."/>
            <person name="Pitluck S."/>
            <person name="Nolan M."/>
            <person name="Ivanova N."/>
            <person name="Pati A."/>
            <person name="Land M.L."/>
            <person name="Dlutek M."/>
            <person name="Doolittle W.F."/>
            <person name="Noll K.M."/>
            <person name="Nesbo C.L."/>
        </authorList>
    </citation>
    <scope>NUCLEOTIDE SEQUENCE [LARGE SCALE GENOMIC DNA]</scope>
    <source>
        <strain evidence="3">mesG1.Ag.4.2</strain>
    </source>
</reference>
<dbReference type="InterPro" id="IPR005322">
    <property type="entry name" value="Peptidase_C69"/>
</dbReference>
<dbReference type="GeneID" id="87107904"/>
<evidence type="ECO:0000313" key="2">
    <source>
        <dbReference type="EMBL" id="AFK07798.1"/>
    </source>
</evidence>
<protein>
    <submittedName>
        <fullName evidence="2">Dipeptidase</fullName>
    </submittedName>
</protein>
<proteinExistence type="predicted"/>
<dbReference type="EMBL" id="CP003532">
    <property type="protein sequence ID" value="AFK07798.1"/>
    <property type="molecule type" value="Genomic_DNA"/>
</dbReference>
<dbReference type="PANTHER" id="PTHR12994">
    <property type="entry name" value="SECERNIN"/>
    <property type="match status" value="1"/>
</dbReference>
<dbReference type="AlphaFoldDB" id="I2F795"/>
<evidence type="ECO:0000313" key="3">
    <source>
        <dbReference type="Proteomes" id="UP000002881"/>
    </source>
</evidence>
<keyword evidence="3" id="KW-1185">Reference proteome</keyword>
<dbReference type="GO" id="GO:0070004">
    <property type="term" value="F:cysteine-type exopeptidase activity"/>
    <property type="evidence" value="ECO:0007669"/>
    <property type="project" value="InterPro"/>
</dbReference>
<dbReference type="RefSeq" id="WP_014731566.1">
    <property type="nucleotide sequence ID" value="NC_017934.1"/>
</dbReference>
<dbReference type="KEGG" id="mpg:Theba_2165"/>
<dbReference type="GO" id="GO:0006508">
    <property type="term" value="P:proteolysis"/>
    <property type="evidence" value="ECO:0007669"/>
    <property type="project" value="InterPro"/>
</dbReference>
<sequence length="430" mass="49347">MCDTFVVLGSSTPDGITLFGKNSDREPNEPQAVYFFPRSSNNPDELFTTNQKVDQVSETNAILISKPSWMWGGEMGVNDKGVVIGNEAVFTKERVRRDGLLGMDILRIALERSENAEHAVRIIIGILEKYGQGSNGGFTKTLYYHNSFLVADRESAWIVETSDRFWVTKRVYGSAAISNCLTIETEIDEMHPQVVSNSQDRKWHNPAKEFDFAGSYERRLFRKFSGAEIRLKRMRELIEEKEMNIERCFEILRDHNDRRHQSSMKNICMHAGAGVVTSQTTASMVVAIGDKIEVWVTNSSLPCLSIYKPVWFNSQESSLSFGEGESGLNYWGNWEIFNRLAILRDSKAAELWKEYCLPFEQDLLLSRGKTTEADLTKQAFEKSWKIARKMTSILRGEREEAGFLKKSYWKKQDALLHRLKSRNFRKELPT</sequence>
<dbReference type="PANTHER" id="PTHR12994:SF17">
    <property type="entry name" value="LD30995P"/>
    <property type="match status" value="1"/>
</dbReference>
<accession>I2F795</accession>
<dbReference type="GO" id="GO:0016805">
    <property type="term" value="F:dipeptidase activity"/>
    <property type="evidence" value="ECO:0007669"/>
    <property type="project" value="InterPro"/>
</dbReference>
<organism evidence="2 3">
    <name type="scientific">Mesotoga prima MesG1.Ag.4.2</name>
    <dbReference type="NCBI Taxonomy" id="660470"/>
    <lineage>
        <taxon>Bacteria</taxon>
        <taxon>Thermotogati</taxon>
        <taxon>Thermotogota</taxon>
        <taxon>Thermotogae</taxon>
        <taxon>Kosmotogales</taxon>
        <taxon>Kosmotogaceae</taxon>
        <taxon>Mesotoga</taxon>
    </lineage>
</organism>
<dbReference type="HOGENOM" id="CLU_046840_2_0_0"/>
<feature type="domain" description="Peptidase C45 hydrolase" evidence="1">
    <location>
        <begin position="17"/>
        <end position="123"/>
    </location>
</feature>
<name>I2F795_9BACT</name>
<gene>
    <name evidence="2" type="ORF">Theba_2165</name>
</gene>
<dbReference type="Proteomes" id="UP000002881">
    <property type="component" value="Chromosome"/>
</dbReference>
<dbReference type="Gene3D" id="3.60.60.10">
    <property type="entry name" value="Penicillin V Acylase, Chain A"/>
    <property type="match status" value="1"/>
</dbReference>
<dbReference type="STRING" id="660470.Theba_2165"/>
<dbReference type="Pfam" id="PF03417">
    <property type="entry name" value="AAT"/>
    <property type="match status" value="1"/>
</dbReference>
<dbReference type="InterPro" id="IPR005079">
    <property type="entry name" value="Peptidase_C45_hydrolase"/>
</dbReference>